<proteinExistence type="inferred from homology"/>
<dbReference type="Pfam" id="PF07992">
    <property type="entry name" value="Pyr_redox_2"/>
    <property type="match status" value="1"/>
</dbReference>
<evidence type="ECO:0000256" key="2">
    <source>
        <dbReference type="ARBA" id="ARBA00022630"/>
    </source>
</evidence>
<dbReference type="GO" id="GO:0016491">
    <property type="term" value="F:oxidoreductase activity"/>
    <property type="evidence" value="ECO:0007669"/>
    <property type="project" value="UniProtKB-KW"/>
</dbReference>
<gene>
    <name evidence="5" type="ORF">C8A00DRAFT_46608</name>
</gene>
<keyword evidence="6" id="KW-1185">Reference proteome</keyword>
<dbReference type="GO" id="GO:0097237">
    <property type="term" value="P:cellular response to toxic substance"/>
    <property type="evidence" value="ECO:0007669"/>
    <property type="project" value="UniProtKB-ARBA"/>
</dbReference>
<feature type="domain" description="FAD/NAD(P)-binding" evidence="4">
    <location>
        <begin position="8"/>
        <end position="305"/>
    </location>
</feature>
<evidence type="ECO:0000256" key="3">
    <source>
        <dbReference type="ARBA" id="ARBA00023002"/>
    </source>
</evidence>
<keyword evidence="2" id="KW-0285">Flavoprotein</keyword>
<comment type="caution">
    <text evidence="5">The sequence shown here is derived from an EMBL/GenBank/DDBJ whole genome shotgun (WGS) entry which is preliminary data.</text>
</comment>
<dbReference type="PANTHER" id="PTHR48105">
    <property type="entry name" value="THIOREDOXIN REDUCTASE 1-RELATED-RELATED"/>
    <property type="match status" value="1"/>
</dbReference>
<reference evidence="5" key="1">
    <citation type="journal article" date="2023" name="Mol. Phylogenet. Evol.">
        <title>Genome-scale phylogeny and comparative genomics of the fungal order Sordariales.</title>
        <authorList>
            <person name="Hensen N."/>
            <person name="Bonometti L."/>
            <person name="Westerberg I."/>
            <person name="Brannstrom I.O."/>
            <person name="Guillou S."/>
            <person name="Cros-Aarteil S."/>
            <person name="Calhoun S."/>
            <person name="Haridas S."/>
            <person name="Kuo A."/>
            <person name="Mondo S."/>
            <person name="Pangilinan J."/>
            <person name="Riley R."/>
            <person name="LaButti K."/>
            <person name="Andreopoulos B."/>
            <person name="Lipzen A."/>
            <person name="Chen C."/>
            <person name="Yan M."/>
            <person name="Daum C."/>
            <person name="Ng V."/>
            <person name="Clum A."/>
            <person name="Steindorff A."/>
            <person name="Ohm R.A."/>
            <person name="Martin F."/>
            <person name="Silar P."/>
            <person name="Natvig D.O."/>
            <person name="Lalanne C."/>
            <person name="Gautier V."/>
            <person name="Ament-Velasquez S.L."/>
            <person name="Kruys A."/>
            <person name="Hutchinson M.I."/>
            <person name="Powell A.J."/>
            <person name="Barry K."/>
            <person name="Miller A.N."/>
            <person name="Grigoriev I.V."/>
            <person name="Debuchy R."/>
            <person name="Gladieux P."/>
            <person name="Hiltunen Thoren M."/>
            <person name="Johannesson H."/>
        </authorList>
    </citation>
    <scope>NUCLEOTIDE SEQUENCE</scope>
    <source>
        <strain evidence="5">CBS 538.74</strain>
    </source>
</reference>
<dbReference type="PRINTS" id="PR00368">
    <property type="entry name" value="FADPNR"/>
</dbReference>
<dbReference type="EMBL" id="MU857117">
    <property type="protein sequence ID" value="KAK4149858.1"/>
    <property type="molecule type" value="Genomic_DNA"/>
</dbReference>
<dbReference type="InterPro" id="IPR050097">
    <property type="entry name" value="Ferredoxin-NADP_redctase_2"/>
</dbReference>
<protein>
    <submittedName>
        <fullName evidence="5">Thioredoxin reductase</fullName>
    </submittedName>
</protein>
<evidence type="ECO:0000313" key="6">
    <source>
        <dbReference type="Proteomes" id="UP001302745"/>
    </source>
</evidence>
<dbReference type="PRINTS" id="PR00469">
    <property type="entry name" value="PNDRDTASEII"/>
</dbReference>
<reference evidence="5" key="2">
    <citation type="submission" date="2023-05" db="EMBL/GenBank/DDBJ databases">
        <authorList>
            <consortium name="Lawrence Berkeley National Laboratory"/>
            <person name="Steindorff A."/>
            <person name="Hensen N."/>
            <person name="Bonometti L."/>
            <person name="Westerberg I."/>
            <person name="Brannstrom I.O."/>
            <person name="Guillou S."/>
            <person name="Cros-Aarteil S."/>
            <person name="Calhoun S."/>
            <person name="Haridas S."/>
            <person name="Kuo A."/>
            <person name="Mondo S."/>
            <person name="Pangilinan J."/>
            <person name="Riley R."/>
            <person name="Labutti K."/>
            <person name="Andreopoulos B."/>
            <person name="Lipzen A."/>
            <person name="Chen C."/>
            <person name="Yanf M."/>
            <person name="Daum C."/>
            <person name="Ng V."/>
            <person name="Clum A."/>
            <person name="Ohm R."/>
            <person name="Martin F."/>
            <person name="Silar P."/>
            <person name="Natvig D."/>
            <person name="Lalanne C."/>
            <person name="Gautier V."/>
            <person name="Ament-Velasquez S.L."/>
            <person name="Kruys A."/>
            <person name="Hutchinson M.I."/>
            <person name="Powell A.J."/>
            <person name="Barry K."/>
            <person name="Miller A.N."/>
            <person name="Grigoriev I.V."/>
            <person name="Debuchy R."/>
            <person name="Gladieux P."/>
            <person name="Thoren M.H."/>
            <person name="Johannesson H."/>
        </authorList>
    </citation>
    <scope>NUCLEOTIDE SEQUENCE</scope>
    <source>
        <strain evidence="5">CBS 538.74</strain>
    </source>
</reference>
<dbReference type="InterPro" id="IPR036188">
    <property type="entry name" value="FAD/NAD-bd_sf"/>
</dbReference>
<accession>A0AAN6ZTN6</accession>
<evidence type="ECO:0000259" key="4">
    <source>
        <dbReference type="Pfam" id="PF07992"/>
    </source>
</evidence>
<comment type="similarity">
    <text evidence="1">Belongs to the class-II pyridine nucleotide-disulfide oxidoreductase family.</text>
</comment>
<keyword evidence="3" id="KW-0560">Oxidoreductase</keyword>
<dbReference type="SUPFAM" id="SSF51905">
    <property type="entry name" value="FAD/NAD(P)-binding domain"/>
    <property type="match status" value="1"/>
</dbReference>
<dbReference type="Proteomes" id="UP001302745">
    <property type="component" value="Unassembled WGS sequence"/>
</dbReference>
<dbReference type="InterPro" id="IPR023753">
    <property type="entry name" value="FAD/NAD-binding_dom"/>
</dbReference>
<evidence type="ECO:0000313" key="5">
    <source>
        <dbReference type="EMBL" id="KAK4149858.1"/>
    </source>
</evidence>
<sequence>MTAIPKIYDALIFGGGPAGLSAAMALARVCRTSIVFDSGEYRNQGSQAMHTFLSRDGVHPEGFRATARQNIQATYSAQVSFMKSRIVQISNKEILPGYKGFEAADEAGQTYLGRKLILATGTEDLLPTDVEGYRENWPEHIHQCPFCDGYEHQSTPVGLLTFPNPSYAHLALIVRNFNKANTTIYSNGPIPSDDATQTALQKVLAIGVKLDERRVRRLVNNGEGSANGITLEFETGPAVKLGMLFHRPPTRSRALELIGQLGLEMTAAGEVQADAMTLQSSVKGCFVAGDIHEPMKQAVMAAAHGVRAAGMATMQLCEEEGIRALEAVEKQGMDV</sequence>
<evidence type="ECO:0000256" key="1">
    <source>
        <dbReference type="ARBA" id="ARBA00009333"/>
    </source>
</evidence>
<dbReference type="Gene3D" id="3.50.50.60">
    <property type="entry name" value="FAD/NAD(P)-binding domain"/>
    <property type="match status" value="2"/>
</dbReference>
<dbReference type="AlphaFoldDB" id="A0AAN6ZTN6"/>
<name>A0AAN6ZTN6_9PEZI</name>
<organism evidence="5 6">
    <name type="scientific">Chaetomidium leptoderma</name>
    <dbReference type="NCBI Taxonomy" id="669021"/>
    <lineage>
        <taxon>Eukaryota</taxon>
        <taxon>Fungi</taxon>
        <taxon>Dikarya</taxon>
        <taxon>Ascomycota</taxon>
        <taxon>Pezizomycotina</taxon>
        <taxon>Sordariomycetes</taxon>
        <taxon>Sordariomycetidae</taxon>
        <taxon>Sordariales</taxon>
        <taxon>Chaetomiaceae</taxon>
        <taxon>Chaetomidium</taxon>
    </lineage>
</organism>